<name>A0A6N6MKZ4_9FLAO</name>
<proteinExistence type="predicted"/>
<dbReference type="EMBL" id="WAAT01000022">
    <property type="protein sequence ID" value="KAB1069815.1"/>
    <property type="molecule type" value="Genomic_DNA"/>
</dbReference>
<evidence type="ECO:0000313" key="3">
    <source>
        <dbReference type="Proteomes" id="UP000441333"/>
    </source>
</evidence>
<evidence type="ECO:0000256" key="1">
    <source>
        <dbReference type="SAM" id="SignalP"/>
    </source>
</evidence>
<feature type="signal peptide" evidence="1">
    <location>
        <begin position="1"/>
        <end position="21"/>
    </location>
</feature>
<gene>
    <name evidence="2" type="ORF">F6U93_03110</name>
</gene>
<evidence type="ECO:0008006" key="4">
    <source>
        <dbReference type="Google" id="ProtNLM"/>
    </source>
</evidence>
<protein>
    <recommendedName>
        <fullName evidence="4">OmpA-like domain-containing protein</fullName>
    </recommendedName>
</protein>
<keyword evidence="1" id="KW-0732">Signal</keyword>
<dbReference type="AlphaFoldDB" id="A0A6N6MKZ4"/>
<evidence type="ECO:0000313" key="2">
    <source>
        <dbReference type="EMBL" id="KAB1069815.1"/>
    </source>
</evidence>
<organism evidence="2 3">
    <name type="scientific">Pseudotamlana haliotis</name>
    <dbReference type="NCBI Taxonomy" id="2614804"/>
    <lineage>
        <taxon>Bacteria</taxon>
        <taxon>Pseudomonadati</taxon>
        <taxon>Bacteroidota</taxon>
        <taxon>Flavobacteriia</taxon>
        <taxon>Flavobacteriales</taxon>
        <taxon>Flavobacteriaceae</taxon>
        <taxon>Pseudotamlana</taxon>
    </lineage>
</organism>
<keyword evidence="3" id="KW-1185">Reference proteome</keyword>
<reference evidence="2 3" key="1">
    <citation type="submission" date="2019-09" db="EMBL/GenBank/DDBJ databases">
        <authorList>
            <person name="Cao W.R."/>
        </authorList>
    </citation>
    <scope>NUCLEOTIDE SEQUENCE [LARGE SCALE GENOMIC DNA]</scope>
    <source>
        <strain evidence="2 3">B1N29</strain>
    </source>
</reference>
<dbReference type="Proteomes" id="UP000441333">
    <property type="component" value="Unassembled WGS sequence"/>
</dbReference>
<dbReference type="InterPro" id="IPR036737">
    <property type="entry name" value="OmpA-like_sf"/>
</dbReference>
<feature type="chain" id="PRO_5026671705" description="OmpA-like domain-containing protein" evidence="1">
    <location>
        <begin position="22"/>
        <end position="630"/>
    </location>
</feature>
<dbReference type="SUPFAM" id="SSF103088">
    <property type="entry name" value="OmpA-like"/>
    <property type="match status" value="1"/>
</dbReference>
<sequence>MKPNHLLLTLILVFYFQNSFAQNRFDVVFPRNDKDRTENCKSCLEAFRSKPKEVKYAVKLDGNNLYFEVNDKDWFNQVFEGDTDGIAVDIVTKDIYDCSLDTVVNEQIRGRLTKPLYGARLRNGLRKNGENSYRVHVGRVNDTEIKKPVEFNILFLGNKNLCRYNLIYDLESYPWGLLDMGMYLDTLTYSTRRIQSKAKEGFILKNKTLKFKIPFEKDKAEYSQEDMKPLYDSLRLTDYNIKTINIKAYASVEGSLERNIELQQQRANSIVAALQTFQQPAIETQVSSSENWVEFLNDIKGTKYESLSKLSKDQVKGKLAGGLSAEMEPILERHRKAVIEMELERKDKYKVMPEDVLLEKFHAALSAEDLETAIAIQNSIFSKIRSGSLSFMALRKMEIPRQAEFATLINKNLVFLYTIDERQGLNVYKKLLELEKLVPDNAEVKYNIVALKIKIWRYKWQEVDEVKLKQQINALKNYGIDDLLITRMMVNYHITKAENYMRNRDYDNKDKSVAFINDHYKEFTFSDYDYLSLAQFFTYYANLDYAVALLTEKAKTIDVDEDLLYYYLNLTLVNKELTQDPDYRTVLLNAFNMNQTRFCKLFNAVADGGVTFQLLDDAYLRTTYCESCTD</sequence>
<dbReference type="RefSeq" id="WP_150936720.1">
    <property type="nucleotide sequence ID" value="NZ_WAAT01000022.1"/>
</dbReference>
<accession>A0A6N6MKZ4</accession>
<dbReference type="Gene3D" id="3.30.1330.60">
    <property type="entry name" value="OmpA-like domain"/>
    <property type="match status" value="1"/>
</dbReference>
<comment type="caution">
    <text evidence="2">The sequence shown here is derived from an EMBL/GenBank/DDBJ whole genome shotgun (WGS) entry which is preliminary data.</text>
</comment>